<dbReference type="SUPFAM" id="SSF53474">
    <property type="entry name" value="alpha/beta-Hydrolases"/>
    <property type="match status" value="1"/>
</dbReference>
<name>A0A397W8F5_9GLOM</name>
<dbReference type="InterPro" id="IPR029058">
    <property type="entry name" value="AB_hydrolase_fold"/>
</dbReference>
<dbReference type="Gene3D" id="3.40.50.1820">
    <property type="entry name" value="alpha/beta hydrolase"/>
    <property type="match status" value="1"/>
</dbReference>
<dbReference type="Proteomes" id="UP000266673">
    <property type="component" value="Unassembled WGS sequence"/>
</dbReference>
<evidence type="ECO:0000313" key="2">
    <source>
        <dbReference type="EMBL" id="RIB27606.1"/>
    </source>
</evidence>
<keyword evidence="3" id="KW-1185">Reference proteome</keyword>
<dbReference type="CDD" id="cd00741">
    <property type="entry name" value="Lipase"/>
    <property type="match status" value="1"/>
</dbReference>
<dbReference type="Pfam" id="PF01764">
    <property type="entry name" value="Lipase_3"/>
    <property type="match status" value="1"/>
</dbReference>
<dbReference type="OrthoDB" id="426718at2759"/>
<dbReference type="InterPro" id="IPR002921">
    <property type="entry name" value="Fungal_lipase-type"/>
</dbReference>
<reference evidence="2 3" key="1">
    <citation type="submission" date="2018-06" db="EMBL/GenBank/DDBJ databases">
        <title>Comparative genomics reveals the genomic features of Rhizophagus irregularis, R. cerebriforme, R. diaphanum and Gigaspora rosea, and their symbiotic lifestyle signature.</title>
        <authorList>
            <person name="Morin E."/>
            <person name="San Clemente H."/>
            <person name="Chen E.C.H."/>
            <person name="De La Providencia I."/>
            <person name="Hainaut M."/>
            <person name="Kuo A."/>
            <person name="Kohler A."/>
            <person name="Murat C."/>
            <person name="Tang N."/>
            <person name="Roy S."/>
            <person name="Loubradou J."/>
            <person name="Henrissat B."/>
            <person name="Grigoriev I.V."/>
            <person name="Corradi N."/>
            <person name="Roux C."/>
            <person name="Martin F.M."/>
        </authorList>
    </citation>
    <scope>NUCLEOTIDE SEQUENCE [LARGE SCALE GENOMIC DNA]</scope>
    <source>
        <strain evidence="2 3">DAOM 194757</strain>
    </source>
</reference>
<dbReference type="AlphaFoldDB" id="A0A397W8F5"/>
<dbReference type="PANTHER" id="PTHR45856:SF24">
    <property type="entry name" value="FUNGAL LIPASE-LIKE DOMAIN-CONTAINING PROTEIN"/>
    <property type="match status" value="1"/>
</dbReference>
<keyword evidence="2" id="KW-0378">Hydrolase</keyword>
<evidence type="ECO:0000259" key="1">
    <source>
        <dbReference type="Pfam" id="PF01764"/>
    </source>
</evidence>
<accession>A0A397W8F5</accession>
<dbReference type="EMBL" id="QKWP01000093">
    <property type="protein sequence ID" value="RIB27606.1"/>
    <property type="molecule type" value="Genomic_DNA"/>
</dbReference>
<proteinExistence type="predicted"/>
<dbReference type="InterPro" id="IPR051218">
    <property type="entry name" value="Sec_MonoDiacylglyc_Lipase"/>
</dbReference>
<organism evidence="2 3">
    <name type="scientific">Gigaspora rosea</name>
    <dbReference type="NCBI Taxonomy" id="44941"/>
    <lineage>
        <taxon>Eukaryota</taxon>
        <taxon>Fungi</taxon>
        <taxon>Fungi incertae sedis</taxon>
        <taxon>Mucoromycota</taxon>
        <taxon>Glomeromycotina</taxon>
        <taxon>Glomeromycetes</taxon>
        <taxon>Diversisporales</taxon>
        <taxon>Gigasporaceae</taxon>
        <taxon>Gigaspora</taxon>
    </lineage>
</organism>
<dbReference type="PANTHER" id="PTHR45856">
    <property type="entry name" value="ALPHA/BETA-HYDROLASES SUPERFAMILY PROTEIN"/>
    <property type="match status" value="1"/>
</dbReference>
<dbReference type="STRING" id="44941.A0A397W8F5"/>
<sequence>MGEFNGISALGLPIPQRPSKINFNLDIAETLLFLSTIIYERNSDDIRKAHNEIQTQANEPKARELCKNAYRTIYEKSESRGLKFLPLSELGNVEGLFAGMFWSENKKFIVVAFKGTTSTNFNEWLVDFLITRADASQYVFGGIHRGFYDNFFPKGKDIREAKLLRKYPAYRMVDVIRKKAEQIYKNSKAKSKVNIWVTGHSLGAALAQVFYARLIKTNDLMTNYLLSTKDLKKQEPFGESLMPMTVPKMPPRYAFNIFGPYVSKSDFRNYFHIGHEIKFFMDGKRPQGIVSNTCGNGSKPSNHGENNKTSRWVLPNFIRDHMADRYFIAMERSRHYFEGQS</sequence>
<comment type="caution">
    <text evidence="2">The sequence shown here is derived from an EMBL/GenBank/DDBJ whole genome shotgun (WGS) entry which is preliminary data.</text>
</comment>
<protein>
    <submittedName>
        <fullName evidence="2">Alpha/Beta hydrolase protein</fullName>
    </submittedName>
</protein>
<evidence type="ECO:0000313" key="3">
    <source>
        <dbReference type="Proteomes" id="UP000266673"/>
    </source>
</evidence>
<dbReference type="GO" id="GO:0006629">
    <property type="term" value="P:lipid metabolic process"/>
    <property type="evidence" value="ECO:0007669"/>
    <property type="project" value="InterPro"/>
</dbReference>
<dbReference type="GO" id="GO:0016787">
    <property type="term" value="F:hydrolase activity"/>
    <property type="evidence" value="ECO:0007669"/>
    <property type="project" value="UniProtKB-KW"/>
</dbReference>
<feature type="domain" description="Fungal lipase-type" evidence="1">
    <location>
        <begin position="110"/>
        <end position="218"/>
    </location>
</feature>
<gene>
    <name evidence="2" type="ORF">C2G38_2160129</name>
</gene>